<organism evidence="4 5">
    <name type="scientific">Spirosoma endbachense</name>
    <dbReference type="NCBI Taxonomy" id="2666025"/>
    <lineage>
        <taxon>Bacteria</taxon>
        <taxon>Pseudomonadati</taxon>
        <taxon>Bacteroidota</taxon>
        <taxon>Cytophagia</taxon>
        <taxon>Cytophagales</taxon>
        <taxon>Cytophagaceae</taxon>
        <taxon>Spirosoma</taxon>
    </lineage>
</organism>
<accession>A0A6P1VMQ3</accession>
<dbReference type="GO" id="GO:0003677">
    <property type="term" value="F:DNA binding"/>
    <property type="evidence" value="ECO:0007669"/>
    <property type="project" value="InterPro"/>
</dbReference>
<dbReference type="GO" id="GO:0015074">
    <property type="term" value="P:DNA integration"/>
    <property type="evidence" value="ECO:0007669"/>
    <property type="project" value="InterPro"/>
</dbReference>
<evidence type="ECO:0000259" key="3">
    <source>
        <dbReference type="Pfam" id="PF00589"/>
    </source>
</evidence>
<keyword evidence="1" id="KW-0233">DNA recombination</keyword>
<dbReference type="Gene3D" id="1.10.443.10">
    <property type="entry name" value="Intergrase catalytic core"/>
    <property type="match status" value="1"/>
</dbReference>
<gene>
    <name evidence="4" type="ORF">GJR95_01245</name>
</gene>
<dbReference type="SUPFAM" id="SSF56349">
    <property type="entry name" value="DNA breaking-rejoining enzymes"/>
    <property type="match status" value="1"/>
</dbReference>
<dbReference type="InterPro" id="IPR013762">
    <property type="entry name" value="Integrase-like_cat_sf"/>
</dbReference>
<feature type="region of interest" description="Disordered" evidence="2">
    <location>
        <begin position="99"/>
        <end position="120"/>
    </location>
</feature>
<dbReference type="Pfam" id="PF00589">
    <property type="entry name" value="Phage_integrase"/>
    <property type="match status" value="1"/>
</dbReference>
<reference evidence="4 5" key="1">
    <citation type="submission" date="2019-11" db="EMBL/GenBank/DDBJ databases">
        <title>Spirosoma endbachense sp. nov., isolated from a natural salt meadow.</title>
        <authorList>
            <person name="Rojas J."/>
            <person name="Ambika Manirajan B."/>
            <person name="Ratering S."/>
            <person name="Suarez C."/>
            <person name="Geissler-Plaum R."/>
            <person name="Schnell S."/>
        </authorList>
    </citation>
    <scope>NUCLEOTIDE SEQUENCE [LARGE SCALE GENOMIC DNA]</scope>
    <source>
        <strain evidence="4 5">I-24</strain>
    </source>
</reference>
<dbReference type="AlphaFoldDB" id="A0A6P1VMQ3"/>
<evidence type="ECO:0000313" key="4">
    <source>
        <dbReference type="EMBL" id="QHV93738.1"/>
    </source>
</evidence>
<evidence type="ECO:0000313" key="5">
    <source>
        <dbReference type="Proteomes" id="UP000464577"/>
    </source>
</evidence>
<evidence type="ECO:0000256" key="1">
    <source>
        <dbReference type="ARBA" id="ARBA00023172"/>
    </source>
</evidence>
<dbReference type="InterPro" id="IPR011010">
    <property type="entry name" value="DNA_brk_join_enz"/>
</dbReference>
<name>A0A6P1VMQ3_9BACT</name>
<protein>
    <submittedName>
        <fullName evidence="4">Tyrosine-type recombinase/integrase</fullName>
    </submittedName>
</protein>
<dbReference type="GO" id="GO:0006310">
    <property type="term" value="P:DNA recombination"/>
    <property type="evidence" value="ECO:0007669"/>
    <property type="project" value="UniProtKB-KW"/>
</dbReference>
<feature type="domain" description="Tyr recombinase" evidence="3">
    <location>
        <begin position="22"/>
        <end position="83"/>
    </location>
</feature>
<feature type="compositionally biased region" description="Acidic residues" evidence="2">
    <location>
        <begin position="101"/>
        <end position="110"/>
    </location>
</feature>
<dbReference type="InterPro" id="IPR002104">
    <property type="entry name" value="Integrase_catalytic"/>
</dbReference>
<evidence type="ECO:0000256" key="2">
    <source>
        <dbReference type="SAM" id="MobiDB-lite"/>
    </source>
</evidence>
<dbReference type="Proteomes" id="UP000464577">
    <property type="component" value="Chromosome"/>
</dbReference>
<keyword evidence="5" id="KW-1185">Reference proteome</keyword>
<proteinExistence type="predicted"/>
<dbReference type="EMBL" id="CP045997">
    <property type="protein sequence ID" value="QHV93738.1"/>
    <property type="molecule type" value="Genomic_DNA"/>
</dbReference>
<sequence length="120" mass="13770">MPPSTRHLRRDKLKGKANNRTKYVDQLLKEVAQTAGFNKLVSMHSARHLFAEDLFEYSGDLRLVSVSLSHSDLETTQRYLKRKSQMIIDRANSVYRKQVIEESDESQDEGVSDRLASGML</sequence>
<dbReference type="KEGG" id="senf:GJR95_01245"/>